<dbReference type="Gene3D" id="3.20.20.360">
    <property type="entry name" value="Malate synthase, domain 3"/>
    <property type="match status" value="1"/>
</dbReference>
<evidence type="ECO:0000259" key="7">
    <source>
        <dbReference type="Pfam" id="PF01274"/>
    </source>
</evidence>
<evidence type="ECO:0000259" key="9">
    <source>
        <dbReference type="Pfam" id="PF20659"/>
    </source>
</evidence>
<dbReference type="PANTHER" id="PTHR42902">
    <property type="entry name" value="MALATE SYNTHASE"/>
    <property type="match status" value="1"/>
</dbReference>
<dbReference type="InterPro" id="IPR046363">
    <property type="entry name" value="MS_N_TIM-barrel_dom"/>
</dbReference>
<evidence type="ECO:0000256" key="4">
    <source>
        <dbReference type="ARBA" id="ARBA00022679"/>
    </source>
</evidence>
<dbReference type="Pfam" id="PF20656">
    <property type="entry name" value="MS_N"/>
    <property type="match status" value="1"/>
</dbReference>
<dbReference type="AlphaFoldDB" id="A0AAE1FQE1"/>
<sequence>MVLTIIGSLDLHDGHATGTDKTSTDGGTFECCEHPGAWGERGINVVLGFTTNGRDLMSSKEGKMLSLNAERARDRLQVIRSHLICQPNSCQPRSDVQKGLGQIFFSPVAAKVGNVAEEVRSGLAAAGVTNVEVEGPPRGLEETYRHLLTIPALQFVADLTRHFNDQVDRMLKERIRKKVELDLSGNLPTFPRKSEVRGGNWRVAPVPRRLTCRYLDLGDVTPADTDRFIKALQCDVDGIQTDFDDGHCPTWRGQLLGLHNVCRAVMGQLPGVKNISQVPILMLRPRAWNMIEHNMLVDGKEVPGPLFDFGLLMYHCATTLVAAESGPFFYLSKLEGANEARLWNYIFCWAQDKLNIPHGTVKACVLIENVLASFEMEEILYELRHHSLGLNCGIWDYSASFVNKFGHRQDFVLPDRNKYVNMQRHFLRSYMDLVVQTCHKHGAFATGGMAATILKPRDLKIITQVTSSKARELVAGVDGFMVYDMGFVPIMKKLIAPRNPNQLEKLREDVVIKPFDLLTMPSGGVTLEGLKHNIAVGVLFIESWLQGKGHYIFRGAVEDSATAEISRSQVWQWIRHRATLEDNGEVITRGLVQKLICEFVKEAVDVEGRDRETIQIAAEIFEEVVTKREFPEFLTTYLNLDHTFLAHQKQLVD</sequence>
<protein>
    <recommendedName>
        <fullName evidence="1">malate synthase</fullName>
        <ecNumber evidence="1">2.3.3.9</ecNumber>
    </recommendedName>
</protein>
<proteinExistence type="predicted"/>
<keyword evidence="11" id="KW-1185">Reference proteome</keyword>
<evidence type="ECO:0000256" key="2">
    <source>
        <dbReference type="ARBA" id="ARBA00022435"/>
    </source>
</evidence>
<keyword evidence="3" id="KW-0816">Tricarboxylic acid cycle</keyword>
<dbReference type="GO" id="GO:0006099">
    <property type="term" value="P:tricarboxylic acid cycle"/>
    <property type="evidence" value="ECO:0007669"/>
    <property type="project" value="UniProtKB-KW"/>
</dbReference>
<dbReference type="SUPFAM" id="SSF51645">
    <property type="entry name" value="Malate synthase G"/>
    <property type="match status" value="1"/>
</dbReference>
<dbReference type="EC" id="2.3.3.9" evidence="1"/>
<dbReference type="GO" id="GO:0004474">
    <property type="term" value="F:malate synthase activity"/>
    <property type="evidence" value="ECO:0007669"/>
    <property type="project" value="UniProtKB-EC"/>
</dbReference>
<accession>A0AAE1FQE1</accession>
<dbReference type="FunFam" id="1.20.1220.12:FF:000001">
    <property type="entry name" value="Malate synthase"/>
    <property type="match status" value="1"/>
</dbReference>
<feature type="domain" description="Malate synthase N-terminal" evidence="8">
    <location>
        <begin position="142"/>
        <end position="189"/>
    </location>
</feature>
<evidence type="ECO:0000259" key="8">
    <source>
        <dbReference type="Pfam" id="PF20656"/>
    </source>
</evidence>
<evidence type="ECO:0000256" key="6">
    <source>
        <dbReference type="PIRSR" id="PIRSR601465-50"/>
    </source>
</evidence>
<feature type="domain" description="Malate synthase TIM barrel" evidence="7">
    <location>
        <begin position="281"/>
        <end position="519"/>
    </location>
</feature>
<comment type="caution">
    <text evidence="10">The sequence shown here is derived from an EMBL/GenBank/DDBJ whole genome shotgun (WGS) entry which is preliminary data.</text>
</comment>
<dbReference type="PANTHER" id="PTHR42902:SF2">
    <property type="entry name" value="MALATE SYNTHASE"/>
    <property type="match status" value="1"/>
</dbReference>
<reference evidence="10" key="1">
    <citation type="submission" date="2023-10" db="EMBL/GenBank/DDBJ databases">
        <title>Genome assemblies of two species of porcelain crab, Petrolisthes cinctipes and Petrolisthes manimaculis (Anomura: Porcellanidae).</title>
        <authorList>
            <person name="Angst P."/>
        </authorList>
    </citation>
    <scope>NUCLEOTIDE SEQUENCE</scope>
    <source>
        <strain evidence="10">PB745_01</strain>
        <tissue evidence="10">Gill</tissue>
    </source>
</reference>
<organism evidence="10 11">
    <name type="scientific">Petrolisthes cinctipes</name>
    <name type="common">Flat porcelain crab</name>
    <dbReference type="NCBI Taxonomy" id="88211"/>
    <lineage>
        <taxon>Eukaryota</taxon>
        <taxon>Metazoa</taxon>
        <taxon>Ecdysozoa</taxon>
        <taxon>Arthropoda</taxon>
        <taxon>Crustacea</taxon>
        <taxon>Multicrustacea</taxon>
        <taxon>Malacostraca</taxon>
        <taxon>Eumalacostraca</taxon>
        <taxon>Eucarida</taxon>
        <taxon>Decapoda</taxon>
        <taxon>Pleocyemata</taxon>
        <taxon>Anomura</taxon>
        <taxon>Galatheoidea</taxon>
        <taxon>Porcellanidae</taxon>
        <taxon>Petrolisthes</taxon>
    </lineage>
</organism>
<feature type="domain" description="Malate synthase C-terminal" evidence="9">
    <location>
        <begin position="526"/>
        <end position="637"/>
    </location>
</feature>
<evidence type="ECO:0000256" key="3">
    <source>
        <dbReference type="ARBA" id="ARBA00022532"/>
    </source>
</evidence>
<dbReference type="GO" id="GO:0006097">
    <property type="term" value="P:glyoxylate cycle"/>
    <property type="evidence" value="ECO:0007669"/>
    <property type="project" value="UniProtKB-KW"/>
</dbReference>
<dbReference type="InterPro" id="IPR006252">
    <property type="entry name" value="Malate_synthA"/>
</dbReference>
<feature type="active site" description="Proton acceptor" evidence="6">
    <location>
        <position position="284"/>
    </location>
</feature>
<keyword evidence="2" id="KW-0329">Glyoxylate bypass</keyword>
<dbReference type="InterPro" id="IPR001465">
    <property type="entry name" value="Malate_synthase_TIM"/>
</dbReference>
<dbReference type="InterPro" id="IPR011076">
    <property type="entry name" value="Malate_synth_sf"/>
</dbReference>
<gene>
    <name evidence="10" type="ORF">Pcinc_016791</name>
</gene>
<dbReference type="InterPro" id="IPR048355">
    <property type="entry name" value="MS_C"/>
</dbReference>
<evidence type="ECO:0000313" key="10">
    <source>
        <dbReference type="EMBL" id="KAK3878578.1"/>
    </source>
</evidence>
<keyword evidence="4" id="KW-0808">Transferase</keyword>
<dbReference type="Pfam" id="PF20659">
    <property type="entry name" value="MS_C"/>
    <property type="match status" value="1"/>
</dbReference>
<name>A0AAE1FQE1_PETCI</name>
<dbReference type="Gene3D" id="1.20.1220.12">
    <property type="entry name" value="Malate synthase, domain III"/>
    <property type="match status" value="1"/>
</dbReference>
<dbReference type="Proteomes" id="UP001286313">
    <property type="component" value="Unassembled WGS sequence"/>
</dbReference>
<dbReference type="GO" id="GO:0005737">
    <property type="term" value="C:cytoplasm"/>
    <property type="evidence" value="ECO:0007669"/>
    <property type="project" value="TreeGrafter"/>
</dbReference>
<dbReference type="InterPro" id="IPR048356">
    <property type="entry name" value="MS_N"/>
</dbReference>
<evidence type="ECO:0000256" key="5">
    <source>
        <dbReference type="ARBA" id="ARBA00047918"/>
    </source>
</evidence>
<dbReference type="FunFam" id="3.20.20.360:FF:000001">
    <property type="entry name" value="Malate synthase"/>
    <property type="match status" value="1"/>
</dbReference>
<dbReference type="InterPro" id="IPR044856">
    <property type="entry name" value="Malate_synth_C_sf"/>
</dbReference>
<evidence type="ECO:0000256" key="1">
    <source>
        <dbReference type="ARBA" id="ARBA00012636"/>
    </source>
</evidence>
<feature type="active site" description="Proton donor" evidence="6">
    <location>
        <position position="559"/>
    </location>
</feature>
<dbReference type="EMBL" id="JAWQEG010001543">
    <property type="protein sequence ID" value="KAK3878578.1"/>
    <property type="molecule type" value="Genomic_DNA"/>
</dbReference>
<comment type="catalytic activity">
    <reaction evidence="5">
        <text>glyoxylate + acetyl-CoA + H2O = (S)-malate + CoA + H(+)</text>
        <dbReference type="Rhea" id="RHEA:18181"/>
        <dbReference type="ChEBI" id="CHEBI:15377"/>
        <dbReference type="ChEBI" id="CHEBI:15378"/>
        <dbReference type="ChEBI" id="CHEBI:15589"/>
        <dbReference type="ChEBI" id="CHEBI:36655"/>
        <dbReference type="ChEBI" id="CHEBI:57287"/>
        <dbReference type="ChEBI" id="CHEBI:57288"/>
        <dbReference type="EC" id="2.3.3.9"/>
    </reaction>
</comment>
<dbReference type="Pfam" id="PF01274">
    <property type="entry name" value="MS_TIM-barrel"/>
    <property type="match status" value="1"/>
</dbReference>
<evidence type="ECO:0000313" key="11">
    <source>
        <dbReference type="Proteomes" id="UP001286313"/>
    </source>
</evidence>